<dbReference type="AlphaFoldDB" id="A0A336M5A6"/>
<dbReference type="Pfam" id="PF18699">
    <property type="entry name" value="MRPL52"/>
    <property type="match status" value="1"/>
</dbReference>
<dbReference type="InterPro" id="IPR034596">
    <property type="entry name" value="Ribosomal_mL52"/>
</dbReference>
<dbReference type="GO" id="GO:0032543">
    <property type="term" value="P:mitochondrial translation"/>
    <property type="evidence" value="ECO:0007669"/>
    <property type="project" value="InterPro"/>
</dbReference>
<dbReference type="Gene3D" id="1.20.1270.60">
    <property type="entry name" value="Arfaptin homology (AH) domain/BAR domain"/>
    <property type="match status" value="1"/>
</dbReference>
<dbReference type="OMA" id="YQERLCY"/>
<dbReference type="SMART" id="SM01015">
    <property type="entry name" value="Arfaptin"/>
    <property type="match status" value="1"/>
</dbReference>
<name>A0A336M5A6_CULSO</name>
<reference evidence="4" key="2">
    <citation type="submission" date="2018-07" db="EMBL/GenBank/DDBJ databases">
        <authorList>
            <person name="Quirk P.G."/>
            <person name="Krulwich T.A."/>
        </authorList>
    </citation>
    <scope>NUCLEOTIDE SEQUENCE</scope>
</reference>
<protein>
    <submittedName>
        <fullName evidence="4">CSON004178 protein</fullName>
    </submittedName>
</protein>
<dbReference type="EMBL" id="UFQT01000180">
    <property type="protein sequence ID" value="SSX21208.1"/>
    <property type="molecule type" value="Genomic_DNA"/>
</dbReference>
<keyword evidence="1" id="KW-0175">Coiled coil</keyword>
<dbReference type="EMBL" id="UFQS01000180">
    <property type="protein sequence ID" value="SSX00828.1"/>
    <property type="molecule type" value="Genomic_DNA"/>
</dbReference>
<accession>A0A336M5A6</accession>
<dbReference type="PANTHER" id="PTHR10164:SF4">
    <property type="entry name" value="GH23156P"/>
    <property type="match status" value="1"/>
</dbReference>
<dbReference type="VEuPathDB" id="VectorBase:CSON004178"/>
<feature type="domain" description="AH" evidence="2">
    <location>
        <begin position="178"/>
        <end position="384"/>
    </location>
</feature>
<sequence>MILSQVFSTLIPRRTISTTVSLSGRIKKWRDKKMWRNPIPNLPNWRKEAGLSQNYTAEGPLTNLPDYTFMDGRPTPLGVRQKNRLLKQREYAERIVQLSAELDFAKDRYQKQINAEVESRQQILKSKLKPKALDYRFFESYRNLVSKMFKSDLQQQFWLTKKIVQRKLGGKEDECIQESDGPLDTKIILFNSISTGCFVLHKVVEQLIDKMDTVSANQNALGKFLNEIVPQTVNKSSSMEKYTGAIGKALSYESQQMNTLRPILARFEHELLIFNNHAVSDASLTVVRMEKERTEYRAALSWMKSVSTNMDPESCKDIQKYRKTQNMVKKSKVKFEREEKVCLQKIDLLSAARCNMLSHVLTPYQQAFLKLTENIAGIYASTLEYLKQCESNKENFLTSLKNENSSDDKNRLLFFENEYKDNGVALQKEETNQETPIEMKVEESNPTEDTEELLLFDLKNEEKPVNWDTHPDLLSLDTLMMSTPLNTSTPSRQDVAKSVKNQSWYNIFAELDPLSNSSNVNLLKNVEIF</sequence>
<dbReference type="InterPro" id="IPR027267">
    <property type="entry name" value="AH/BAR_dom_sf"/>
</dbReference>
<dbReference type="GO" id="GO:0005794">
    <property type="term" value="C:Golgi apparatus"/>
    <property type="evidence" value="ECO:0007669"/>
    <property type="project" value="TreeGrafter"/>
</dbReference>
<dbReference type="InterPro" id="IPR024114">
    <property type="entry name" value="Islet_autoAg_Ica1/Ica1-like"/>
</dbReference>
<gene>
    <name evidence="4" type="primary">CSON004178</name>
</gene>
<dbReference type="GO" id="GO:0005762">
    <property type="term" value="C:mitochondrial large ribosomal subunit"/>
    <property type="evidence" value="ECO:0007669"/>
    <property type="project" value="InterPro"/>
</dbReference>
<feature type="coiled-coil region" evidence="1">
    <location>
        <begin position="88"/>
        <end position="115"/>
    </location>
</feature>
<dbReference type="PANTHER" id="PTHR10164">
    <property type="entry name" value="ISLET CELL AUTOANTIGEN 1"/>
    <property type="match status" value="1"/>
</dbReference>
<dbReference type="SUPFAM" id="SSF103657">
    <property type="entry name" value="BAR/IMD domain-like"/>
    <property type="match status" value="1"/>
</dbReference>
<evidence type="ECO:0000313" key="3">
    <source>
        <dbReference type="EMBL" id="SSX00828.1"/>
    </source>
</evidence>
<dbReference type="GO" id="GO:0051049">
    <property type="term" value="P:regulation of transport"/>
    <property type="evidence" value="ECO:0007669"/>
    <property type="project" value="TreeGrafter"/>
</dbReference>
<dbReference type="Pfam" id="PF06456">
    <property type="entry name" value="Arfaptin"/>
    <property type="match status" value="1"/>
</dbReference>
<proteinExistence type="predicted"/>
<evidence type="ECO:0000259" key="2">
    <source>
        <dbReference type="PROSITE" id="PS50870"/>
    </source>
</evidence>
<evidence type="ECO:0000256" key="1">
    <source>
        <dbReference type="SAM" id="Coils"/>
    </source>
</evidence>
<dbReference type="GO" id="GO:0003735">
    <property type="term" value="F:structural constituent of ribosome"/>
    <property type="evidence" value="ECO:0007669"/>
    <property type="project" value="InterPro"/>
</dbReference>
<evidence type="ECO:0000313" key="4">
    <source>
        <dbReference type="EMBL" id="SSX21208.1"/>
    </source>
</evidence>
<organism evidence="4">
    <name type="scientific">Culicoides sonorensis</name>
    <name type="common">Biting midge</name>
    <dbReference type="NCBI Taxonomy" id="179676"/>
    <lineage>
        <taxon>Eukaryota</taxon>
        <taxon>Metazoa</taxon>
        <taxon>Ecdysozoa</taxon>
        <taxon>Arthropoda</taxon>
        <taxon>Hexapoda</taxon>
        <taxon>Insecta</taxon>
        <taxon>Pterygota</taxon>
        <taxon>Neoptera</taxon>
        <taxon>Endopterygota</taxon>
        <taxon>Diptera</taxon>
        <taxon>Nematocera</taxon>
        <taxon>Chironomoidea</taxon>
        <taxon>Ceratopogonidae</taxon>
        <taxon>Ceratopogoninae</taxon>
        <taxon>Culicoides</taxon>
        <taxon>Monoculicoides</taxon>
    </lineage>
</organism>
<reference evidence="3" key="1">
    <citation type="submission" date="2018-04" db="EMBL/GenBank/DDBJ databases">
        <authorList>
            <person name="Go L.Y."/>
            <person name="Mitchell J.A."/>
        </authorList>
    </citation>
    <scope>NUCLEOTIDE SEQUENCE</scope>
    <source>
        <tissue evidence="3">Whole organism</tissue>
    </source>
</reference>
<dbReference type="InterPro" id="IPR010504">
    <property type="entry name" value="AH_dom"/>
</dbReference>
<dbReference type="PROSITE" id="PS50870">
    <property type="entry name" value="AH"/>
    <property type="match status" value="1"/>
</dbReference>
<dbReference type="GO" id="GO:0019904">
    <property type="term" value="F:protein domain specific binding"/>
    <property type="evidence" value="ECO:0007669"/>
    <property type="project" value="InterPro"/>
</dbReference>